<proteinExistence type="predicted"/>
<feature type="domain" description="Pyridoxamine 5'-phosphate oxidase N-terminal" evidence="2">
    <location>
        <begin position="7"/>
        <end position="135"/>
    </location>
</feature>
<keyword evidence="1" id="KW-0560">Oxidoreductase</keyword>
<name>A0ABN3VE56_9PSEU</name>
<dbReference type="InterPro" id="IPR019920">
    <property type="entry name" value="F420-binding_dom_put"/>
</dbReference>
<dbReference type="Gene3D" id="2.30.110.10">
    <property type="entry name" value="Electron Transport, Fmn-binding Protein, Chain A"/>
    <property type="match status" value="1"/>
</dbReference>
<evidence type="ECO:0000256" key="1">
    <source>
        <dbReference type="ARBA" id="ARBA00023002"/>
    </source>
</evidence>
<dbReference type="PANTHER" id="PTHR35176">
    <property type="entry name" value="HEME OXYGENASE HI_0854-RELATED"/>
    <property type="match status" value="1"/>
</dbReference>
<sequence length="138" mass="15157">MAGVSRERLAALLDSPVFAAVATIQPDGRPQQSVVWIRRDGEDLLFMIGVGSRKERNLRRDPRVSVLVSPPDEPYTYAAISGVATFEPERSVELRDELAVKYVGVTYPEHVARTPEAARGLGPITAVRVTPHRIAGRL</sequence>
<organism evidence="3 4">
    <name type="scientific">Saccharopolyspora taberi</name>
    <dbReference type="NCBI Taxonomy" id="60895"/>
    <lineage>
        <taxon>Bacteria</taxon>
        <taxon>Bacillati</taxon>
        <taxon>Actinomycetota</taxon>
        <taxon>Actinomycetes</taxon>
        <taxon>Pseudonocardiales</taxon>
        <taxon>Pseudonocardiaceae</taxon>
        <taxon>Saccharopolyspora</taxon>
    </lineage>
</organism>
<dbReference type="InterPro" id="IPR012349">
    <property type="entry name" value="Split_barrel_FMN-bd"/>
</dbReference>
<dbReference type="EMBL" id="BAAAUX010000014">
    <property type="protein sequence ID" value="GAA2796063.1"/>
    <property type="molecule type" value="Genomic_DNA"/>
</dbReference>
<evidence type="ECO:0000259" key="2">
    <source>
        <dbReference type="Pfam" id="PF01243"/>
    </source>
</evidence>
<gene>
    <name evidence="3" type="ORF">GCM10010470_33980</name>
</gene>
<dbReference type="SUPFAM" id="SSF50475">
    <property type="entry name" value="FMN-binding split barrel"/>
    <property type="match status" value="1"/>
</dbReference>
<evidence type="ECO:0000313" key="3">
    <source>
        <dbReference type="EMBL" id="GAA2796063.1"/>
    </source>
</evidence>
<evidence type="ECO:0000313" key="4">
    <source>
        <dbReference type="Proteomes" id="UP001500979"/>
    </source>
</evidence>
<comment type="caution">
    <text evidence="3">The sequence shown here is derived from an EMBL/GenBank/DDBJ whole genome shotgun (WGS) entry which is preliminary data.</text>
</comment>
<reference evidence="3 4" key="1">
    <citation type="journal article" date="2019" name="Int. J. Syst. Evol. Microbiol.">
        <title>The Global Catalogue of Microorganisms (GCM) 10K type strain sequencing project: providing services to taxonomists for standard genome sequencing and annotation.</title>
        <authorList>
            <consortium name="The Broad Institute Genomics Platform"/>
            <consortium name="The Broad Institute Genome Sequencing Center for Infectious Disease"/>
            <person name="Wu L."/>
            <person name="Ma J."/>
        </authorList>
    </citation>
    <scope>NUCLEOTIDE SEQUENCE [LARGE SCALE GENOMIC DNA]</scope>
    <source>
        <strain evidence="3 4">JCM 9383</strain>
    </source>
</reference>
<dbReference type="Proteomes" id="UP001500979">
    <property type="component" value="Unassembled WGS sequence"/>
</dbReference>
<dbReference type="Pfam" id="PF01243">
    <property type="entry name" value="PNPOx_N"/>
    <property type="match status" value="1"/>
</dbReference>
<protein>
    <recommendedName>
        <fullName evidence="2">Pyridoxamine 5'-phosphate oxidase N-terminal domain-containing protein</fullName>
    </recommendedName>
</protein>
<dbReference type="RefSeq" id="WP_344680754.1">
    <property type="nucleotide sequence ID" value="NZ_BAAAUX010000014.1"/>
</dbReference>
<dbReference type="InterPro" id="IPR052019">
    <property type="entry name" value="F420H2_bilvrd_red/Heme_oxyg"/>
</dbReference>
<keyword evidence="4" id="KW-1185">Reference proteome</keyword>
<dbReference type="InterPro" id="IPR011576">
    <property type="entry name" value="Pyridox_Oxase_N"/>
</dbReference>
<accession>A0ABN3VE56</accession>
<dbReference type="NCBIfam" id="TIGR03618">
    <property type="entry name" value="Rv1155_F420"/>
    <property type="match status" value="1"/>
</dbReference>
<dbReference type="PANTHER" id="PTHR35176:SF6">
    <property type="entry name" value="HEME OXYGENASE HI_0854-RELATED"/>
    <property type="match status" value="1"/>
</dbReference>